<proteinExistence type="inferred from homology"/>
<dbReference type="GO" id="GO:0009264">
    <property type="term" value="P:deoxyribonucleotide catabolic process"/>
    <property type="evidence" value="ECO:0007669"/>
    <property type="project" value="InterPro"/>
</dbReference>
<reference evidence="3" key="1">
    <citation type="submission" date="2020-02" db="EMBL/GenBank/DDBJ databases">
        <authorList>
            <person name="Meier V. D."/>
        </authorList>
    </citation>
    <scope>NUCLEOTIDE SEQUENCE</scope>
    <source>
        <strain evidence="3">AVDCRST_MAG67</strain>
    </source>
</reference>
<protein>
    <recommendedName>
        <fullName evidence="4">Nucleotidase</fullName>
    </recommendedName>
</protein>
<dbReference type="InterPro" id="IPR023214">
    <property type="entry name" value="HAD_sf"/>
</dbReference>
<comment type="similarity">
    <text evidence="1">Belongs to the 5'(3')-deoxyribonucleotidase family.</text>
</comment>
<organism evidence="3">
    <name type="scientific">uncultured Solirubrobacteraceae bacterium</name>
    <dbReference type="NCBI Taxonomy" id="1162706"/>
    <lineage>
        <taxon>Bacteria</taxon>
        <taxon>Bacillati</taxon>
        <taxon>Actinomycetota</taxon>
        <taxon>Thermoleophilia</taxon>
        <taxon>Solirubrobacterales</taxon>
        <taxon>Solirubrobacteraceae</taxon>
        <taxon>environmental samples</taxon>
    </lineage>
</organism>
<dbReference type="InterPro" id="IPR036412">
    <property type="entry name" value="HAD-like_sf"/>
</dbReference>
<dbReference type="Gene3D" id="3.40.50.1000">
    <property type="entry name" value="HAD superfamily/HAD-like"/>
    <property type="match status" value="1"/>
</dbReference>
<feature type="active site" description="Proton donor" evidence="2">
    <location>
        <position position="8"/>
    </location>
</feature>
<accession>A0A6J4S0X2</accession>
<dbReference type="Pfam" id="PF06941">
    <property type="entry name" value="NT5C"/>
    <property type="match status" value="1"/>
</dbReference>
<evidence type="ECO:0008006" key="4">
    <source>
        <dbReference type="Google" id="ProtNLM"/>
    </source>
</evidence>
<gene>
    <name evidence="3" type="ORF">AVDCRST_MAG67-813</name>
</gene>
<evidence type="ECO:0000256" key="2">
    <source>
        <dbReference type="PIRSR" id="PIRSR610708-1"/>
    </source>
</evidence>
<dbReference type="SUPFAM" id="SSF56784">
    <property type="entry name" value="HAD-like"/>
    <property type="match status" value="1"/>
</dbReference>
<dbReference type="GO" id="GO:0008253">
    <property type="term" value="F:5'-nucleotidase activity"/>
    <property type="evidence" value="ECO:0007669"/>
    <property type="project" value="InterPro"/>
</dbReference>
<name>A0A6J4S0X2_9ACTN</name>
<evidence type="ECO:0000313" key="3">
    <source>
        <dbReference type="EMBL" id="CAA9480157.1"/>
    </source>
</evidence>
<dbReference type="InterPro" id="IPR010708">
    <property type="entry name" value="5'(3')-deoxyribonucleotidase"/>
</dbReference>
<feature type="active site" description="Nucleophile" evidence="2">
    <location>
        <position position="6"/>
    </location>
</feature>
<dbReference type="AlphaFoldDB" id="A0A6J4S0X2"/>
<evidence type="ECO:0000256" key="1">
    <source>
        <dbReference type="ARBA" id="ARBA00009589"/>
    </source>
</evidence>
<sequence>MRIAIDIDSTLHHYWDRLSDAALRRFGIDLPYEEQLDWGITRLRPDQLRICIEETHCSQAILAGEPYPDAAAIVSRWRDEGHFIHITSHRGGEALEATAAWLAQIGVPYDDLHCSEDKVARCVELGIDLLIDDSPLNLARAIENGILVATISHPWNRDLCEEEDVICARDWRGLAEQLDPLLARRARVRP</sequence>
<dbReference type="EMBL" id="CADCVQ010000041">
    <property type="protein sequence ID" value="CAA9480157.1"/>
    <property type="molecule type" value="Genomic_DNA"/>
</dbReference>